<keyword evidence="4 10" id="KW-0863">Zinc-finger</keyword>
<dbReference type="GO" id="GO:0000433">
    <property type="term" value="P:carbon catabolite repression of transcription from RNA polymerase II promoter by glucose"/>
    <property type="evidence" value="ECO:0007669"/>
    <property type="project" value="TreeGrafter"/>
</dbReference>
<feature type="region of interest" description="Disordered" evidence="11">
    <location>
        <begin position="135"/>
        <end position="168"/>
    </location>
</feature>
<evidence type="ECO:0000256" key="6">
    <source>
        <dbReference type="ARBA" id="ARBA00023015"/>
    </source>
</evidence>
<dbReference type="InterPro" id="IPR013087">
    <property type="entry name" value="Znf_C2H2_type"/>
</dbReference>
<dbReference type="OrthoDB" id="654211at2759"/>
<evidence type="ECO:0000256" key="2">
    <source>
        <dbReference type="ARBA" id="ARBA00022723"/>
    </source>
</evidence>
<dbReference type="GO" id="GO:0008270">
    <property type="term" value="F:zinc ion binding"/>
    <property type="evidence" value="ECO:0007669"/>
    <property type="project" value="UniProtKB-KW"/>
</dbReference>
<dbReference type="PROSITE" id="PS50157">
    <property type="entry name" value="ZINC_FINGER_C2H2_2"/>
    <property type="match status" value="2"/>
</dbReference>
<accession>A0A0C9MTD0</accession>
<keyword evidence="2" id="KW-0479">Metal-binding</keyword>
<sequence>MLQNTNQEKLDSLIAVQRPYQCDFCFKSFYRLEHKVRHVRTHTGEKPHICTFPQCDKRFARSDELSRHMRVHSAPPTVLLQRRRKIRRFQKTKSRSKDDEEAYLKQQQHCSILRFIHPFAAAAATAASSNAIDTTLSTDPISDTNKPTTTTTTNKSRTSPYKQSSSTKLNHCPVPTCFKSFWRKGQLSRHLQKQHNITSFCNIDSMEMVDTTASTPFTPISTYTSSSEEDVPSPPSLQNCNVMAQEIYLPPLDDSTMLAIDYRLPSIKSLLHFAAQTPQDNH</sequence>
<evidence type="ECO:0000256" key="8">
    <source>
        <dbReference type="ARBA" id="ARBA00023163"/>
    </source>
</evidence>
<reference evidence="13" key="1">
    <citation type="submission" date="2014-09" db="EMBL/GenBank/DDBJ databases">
        <title>Draft genome sequence of an oleaginous Mucoromycotina fungus Mucor ambiguus NBRC6742.</title>
        <authorList>
            <person name="Takeda I."/>
            <person name="Yamane N."/>
            <person name="Morita T."/>
            <person name="Tamano K."/>
            <person name="Machida M."/>
            <person name="Baker S."/>
            <person name="Koike H."/>
        </authorList>
    </citation>
    <scope>NUCLEOTIDE SEQUENCE</scope>
    <source>
        <strain evidence="13">NBRC 6742</strain>
    </source>
</reference>
<evidence type="ECO:0000256" key="4">
    <source>
        <dbReference type="ARBA" id="ARBA00022771"/>
    </source>
</evidence>
<dbReference type="STRING" id="91626.A0A0C9MTD0"/>
<dbReference type="AlphaFoldDB" id="A0A0C9MTD0"/>
<protein>
    <recommendedName>
        <fullName evidence="12">C2H2-type domain-containing protein</fullName>
    </recommendedName>
</protein>
<proteinExistence type="predicted"/>
<evidence type="ECO:0000256" key="7">
    <source>
        <dbReference type="ARBA" id="ARBA00023125"/>
    </source>
</evidence>
<evidence type="ECO:0000313" key="14">
    <source>
        <dbReference type="Proteomes" id="UP000053815"/>
    </source>
</evidence>
<dbReference type="Proteomes" id="UP000053815">
    <property type="component" value="Unassembled WGS sequence"/>
</dbReference>
<keyword evidence="9" id="KW-0539">Nucleus</keyword>
<dbReference type="InterPro" id="IPR036236">
    <property type="entry name" value="Znf_C2H2_sf"/>
</dbReference>
<keyword evidence="14" id="KW-1185">Reference proteome</keyword>
<evidence type="ECO:0000313" key="13">
    <source>
        <dbReference type="EMBL" id="GAN10689.1"/>
    </source>
</evidence>
<dbReference type="GO" id="GO:0005634">
    <property type="term" value="C:nucleus"/>
    <property type="evidence" value="ECO:0007669"/>
    <property type="project" value="UniProtKB-SubCell"/>
</dbReference>
<dbReference type="GO" id="GO:0005737">
    <property type="term" value="C:cytoplasm"/>
    <property type="evidence" value="ECO:0007669"/>
    <property type="project" value="TreeGrafter"/>
</dbReference>
<evidence type="ECO:0000256" key="1">
    <source>
        <dbReference type="ARBA" id="ARBA00004123"/>
    </source>
</evidence>
<dbReference type="PANTHER" id="PTHR47428:SF2">
    <property type="entry name" value="ZINC FINGER PROTEIN RSV1"/>
    <property type="match status" value="1"/>
</dbReference>
<dbReference type="SUPFAM" id="SSF57667">
    <property type="entry name" value="beta-beta-alpha zinc fingers"/>
    <property type="match status" value="1"/>
</dbReference>
<name>A0A0C9MTD0_9FUNG</name>
<dbReference type="PROSITE" id="PS00028">
    <property type="entry name" value="ZINC_FINGER_C2H2_1"/>
    <property type="match status" value="3"/>
</dbReference>
<gene>
    <name evidence="13" type="ORF">MAM1_0387d10234</name>
</gene>
<dbReference type="PANTHER" id="PTHR47428">
    <property type="entry name" value="REGULATORY PROTEIN MIG1-RELATED"/>
    <property type="match status" value="1"/>
</dbReference>
<feature type="compositionally biased region" description="Low complexity" evidence="11">
    <location>
        <begin position="144"/>
        <end position="160"/>
    </location>
</feature>
<dbReference type="FunFam" id="3.30.160.60:FF:000045">
    <property type="entry name" value="ZFP69 zinc finger protein B"/>
    <property type="match status" value="1"/>
</dbReference>
<dbReference type="InterPro" id="IPR051007">
    <property type="entry name" value="creA/MIG_C2H2-ZnF"/>
</dbReference>
<evidence type="ECO:0000256" key="3">
    <source>
        <dbReference type="ARBA" id="ARBA00022737"/>
    </source>
</evidence>
<keyword evidence="5" id="KW-0862">Zinc</keyword>
<evidence type="ECO:0000256" key="11">
    <source>
        <dbReference type="SAM" id="MobiDB-lite"/>
    </source>
</evidence>
<organism evidence="13">
    <name type="scientific">Mucor ambiguus</name>
    <dbReference type="NCBI Taxonomy" id="91626"/>
    <lineage>
        <taxon>Eukaryota</taxon>
        <taxon>Fungi</taxon>
        <taxon>Fungi incertae sedis</taxon>
        <taxon>Mucoromycota</taxon>
        <taxon>Mucoromycotina</taxon>
        <taxon>Mucoromycetes</taxon>
        <taxon>Mucorales</taxon>
        <taxon>Mucorineae</taxon>
        <taxon>Mucoraceae</taxon>
        <taxon>Mucor</taxon>
    </lineage>
</organism>
<feature type="domain" description="C2H2-type" evidence="12">
    <location>
        <begin position="20"/>
        <end position="47"/>
    </location>
</feature>
<evidence type="ECO:0000256" key="9">
    <source>
        <dbReference type="ARBA" id="ARBA00023242"/>
    </source>
</evidence>
<keyword evidence="7" id="KW-0238">DNA-binding</keyword>
<dbReference type="Gene3D" id="3.30.160.60">
    <property type="entry name" value="Classic Zinc Finger"/>
    <property type="match status" value="3"/>
</dbReference>
<keyword evidence="8" id="KW-0804">Transcription</keyword>
<keyword evidence="6" id="KW-0805">Transcription regulation</keyword>
<keyword evidence="3" id="KW-0677">Repeat</keyword>
<dbReference type="SMART" id="SM00355">
    <property type="entry name" value="ZnF_C2H2"/>
    <property type="match status" value="3"/>
</dbReference>
<dbReference type="GO" id="GO:0000978">
    <property type="term" value="F:RNA polymerase II cis-regulatory region sequence-specific DNA binding"/>
    <property type="evidence" value="ECO:0007669"/>
    <property type="project" value="TreeGrafter"/>
</dbReference>
<dbReference type="Pfam" id="PF00096">
    <property type="entry name" value="zf-C2H2"/>
    <property type="match status" value="1"/>
</dbReference>
<evidence type="ECO:0000259" key="12">
    <source>
        <dbReference type="PROSITE" id="PS50157"/>
    </source>
</evidence>
<evidence type="ECO:0000256" key="5">
    <source>
        <dbReference type="ARBA" id="ARBA00022833"/>
    </source>
</evidence>
<dbReference type="EMBL" id="DF836676">
    <property type="protein sequence ID" value="GAN10689.1"/>
    <property type="molecule type" value="Genomic_DNA"/>
</dbReference>
<dbReference type="FunFam" id="3.30.160.60:FF:000018">
    <property type="entry name" value="Krueppel-like factor 15"/>
    <property type="match status" value="1"/>
</dbReference>
<comment type="subcellular location">
    <subcellularLocation>
        <location evidence="1">Nucleus</location>
    </subcellularLocation>
</comment>
<feature type="domain" description="C2H2-type" evidence="12">
    <location>
        <begin position="48"/>
        <end position="77"/>
    </location>
</feature>
<evidence type="ECO:0000256" key="10">
    <source>
        <dbReference type="PROSITE-ProRule" id="PRU00042"/>
    </source>
</evidence>